<evidence type="ECO:0000313" key="2">
    <source>
        <dbReference type="EMBL" id="KAA9203832.1"/>
    </source>
</evidence>
<organism evidence="2 3">
    <name type="scientific">Enterococcus durans</name>
    <dbReference type="NCBI Taxonomy" id="53345"/>
    <lineage>
        <taxon>Bacteria</taxon>
        <taxon>Bacillati</taxon>
        <taxon>Bacillota</taxon>
        <taxon>Bacilli</taxon>
        <taxon>Lactobacillales</taxon>
        <taxon>Enterococcaceae</taxon>
        <taxon>Enterococcus</taxon>
    </lineage>
</organism>
<keyword evidence="1" id="KW-0812">Transmembrane</keyword>
<comment type="caution">
    <text evidence="2">The sequence shown here is derived from an EMBL/GenBank/DDBJ whole genome shotgun (WGS) entry which is preliminary data.</text>
</comment>
<dbReference type="AlphaFoldDB" id="A0A5N0YNF4"/>
<gene>
    <name evidence="2" type="ORF">F6X95_12685</name>
</gene>
<evidence type="ECO:0000256" key="1">
    <source>
        <dbReference type="SAM" id="Phobius"/>
    </source>
</evidence>
<proteinExistence type="predicted"/>
<sequence>MYRSNAVVKSGLDALARVNFDKTTKCLMAVAGVGGFTAGLIVGACAAMCITSAALCGDCVTGFATVGGASIAGIVGCFALT</sequence>
<feature type="transmembrane region" description="Helical" evidence="1">
    <location>
        <begin position="60"/>
        <end position="80"/>
    </location>
</feature>
<reference evidence="2 3" key="1">
    <citation type="submission" date="2019-09" db="EMBL/GenBank/DDBJ databases">
        <title>Vancomyinc resistant enterococci isolated from farm animals in Switzerland.</title>
        <authorList>
            <person name="Stevens M.J.A."/>
            <person name="Stephan R."/>
            <person name="Morach M."/>
            <person name="Nuesch-Inderbinen M."/>
        </authorList>
    </citation>
    <scope>NUCLEOTIDE SEQUENCE [LARGE SCALE GENOMIC DNA]</scope>
    <source>
        <strain evidence="2 3">GH27</strain>
    </source>
</reference>
<protein>
    <submittedName>
        <fullName evidence="2">Uncharacterized protein</fullName>
    </submittedName>
</protein>
<dbReference type="RefSeq" id="WP_104661661.1">
    <property type="nucleotide sequence ID" value="NZ_PTWL01000126.1"/>
</dbReference>
<dbReference type="EMBL" id="VYUT01000023">
    <property type="protein sequence ID" value="KAA9203832.1"/>
    <property type="molecule type" value="Genomic_DNA"/>
</dbReference>
<accession>A0A5N0YNF4</accession>
<dbReference type="Proteomes" id="UP000326078">
    <property type="component" value="Unassembled WGS sequence"/>
</dbReference>
<feature type="transmembrane region" description="Helical" evidence="1">
    <location>
        <begin position="27"/>
        <end position="54"/>
    </location>
</feature>
<keyword evidence="1" id="KW-0472">Membrane</keyword>
<evidence type="ECO:0000313" key="3">
    <source>
        <dbReference type="Proteomes" id="UP000326078"/>
    </source>
</evidence>
<name>A0A5N0YNF4_9ENTE</name>
<keyword evidence="1" id="KW-1133">Transmembrane helix</keyword>